<feature type="signal peptide" evidence="9">
    <location>
        <begin position="1"/>
        <end position="17"/>
    </location>
</feature>
<organism evidence="11 12">
    <name type="scientific">Coilia grayii</name>
    <name type="common">Gray's grenadier anchovy</name>
    <dbReference type="NCBI Taxonomy" id="363190"/>
    <lineage>
        <taxon>Eukaryota</taxon>
        <taxon>Metazoa</taxon>
        <taxon>Chordata</taxon>
        <taxon>Craniata</taxon>
        <taxon>Vertebrata</taxon>
        <taxon>Euteleostomi</taxon>
        <taxon>Actinopterygii</taxon>
        <taxon>Neopterygii</taxon>
        <taxon>Teleostei</taxon>
        <taxon>Clupei</taxon>
        <taxon>Clupeiformes</taxon>
        <taxon>Clupeoidei</taxon>
        <taxon>Engraulidae</taxon>
        <taxon>Coilinae</taxon>
        <taxon>Coilia</taxon>
    </lineage>
</organism>
<keyword evidence="8" id="KW-0325">Glycoprotein</keyword>
<evidence type="ECO:0000256" key="9">
    <source>
        <dbReference type="SAM" id="SignalP"/>
    </source>
</evidence>
<dbReference type="EMBL" id="JBHFQA010000009">
    <property type="protein sequence ID" value="KAL2093601.1"/>
    <property type="molecule type" value="Genomic_DNA"/>
</dbReference>
<keyword evidence="6" id="KW-0472">Membrane</keyword>
<evidence type="ECO:0000313" key="12">
    <source>
        <dbReference type="Proteomes" id="UP001591681"/>
    </source>
</evidence>
<keyword evidence="5" id="KW-1133">Transmembrane helix</keyword>
<evidence type="ECO:0000256" key="3">
    <source>
        <dbReference type="ARBA" id="ARBA00022692"/>
    </source>
</evidence>
<dbReference type="Pfam" id="PF08357">
    <property type="entry name" value="SEFIR"/>
    <property type="match status" value="1"/>
</dbReference>
<proteinExistence type="predicted"/>
<dbReference type="InterPro" id="IPR043046">
    <property type="entry name" value="IL17RA/B_FnIII-like_2_sf"/>
</dbReference>
<dbReference type="FunFam" id="3.40.50.11530:FF:000002">
    <property type="entry name" value="Interleukin 17 receptor A"/>
    <property type="match status" value="1"/>
</dbReference>
<dbReference type="InterPro" id="IPR039465">
    <property type="entry name" value="IL-17_rcpt-like"/>
</dbReference>
<feature type="domain" description="SEFIR" evidence="10">
    <location>
        <begin position="376"/>
        <end position="540"/>
    </location>
</feature>
<dbReference type="Gene3D" id="3.40.50.11530">
    <property type="match status" value="1"/>
</dbReference>
<evidence type="ECO:0000256" key="5">
    <source>
        <dbReference type="ARBA" id="ARBA00022989"/>
    </source>
</evidence>
<sequence length="731" mass="82505">MIVDLFVFLIAFHLAVSLRIQQPVNSEYMDCSVNAICLFTLDNCSDEGLVTTDIMKAPNSPVPKRSEPLISWSLQRDTRGDLVPVLLLHWSAPLDDSVKTMQGSEVFVLEQGTNKSVYIRYMFNNKLPGRNPDDEVWSFTCDRVVVDPGCQYSVSFSHLPKLNKSFDIRTITEAISIPDCKIAQIKECELCVRHGDLWQPNITWAESQRGLNKLDITISFDDWIYAEKYKLVLNSTSFSESKILLKSQNSQRRLNDNFTLDLLWLIQSNQSCQLSIEVTPVSGQCIKGCVGHGEKINICNYTCLPFRKRLFWFVPVQVLVVLAGGYLGVLLHRCFHKVVTHHGQGLLRMSIKDVPPDVSVSHRTSDQSTKTPAKQTQRILILYSLDHSLYKEIVLKLCAFLRARCGAEVTLDLLDSAQLSTVGQLQWLEMQRRRVHSSSDKILILCSRGVAAKWEAMCSSGSPSISGGPSVTLREDLASPVGDMFTPALALIVPDFVRSVSLEKYMVAYFEEVSGEDDVPSLFHVTMRYKLMRHFEQLLFRILGQEQHEPGRVKRIYGITENDYFHCPTGKALQDAIKTFRAYQLDNPDWFKQELVGYTEEMADTGLDSELPAKTVHSHIQETQNSEGDSVLTASVLTQAMSHASFHGEYVYIYPSANELVLADSPKLTLSQVCCQSTGCSEPDHKLLTAHTAGSEAGEEESEEFYWCARHSNDCEEHPRQELIFTDQEDE</sequence>
<dbReference type="Gene3D" id="2.60.40.2160">
    <property type="entry name" value="Interleukin-17 receptor A/B, fibronectin-III-like domain 1"/>
    <property type="match status" value="1"/>
</dbReference>
<feature type="chain" id="PRO_5044759213" description="SEFIR domain-containing protein" evidence="9">
    <location>
        <begin position="18"/>
        <end position="731"/>
    </location>
</feature>
<evidence type="ECO:0000256" key="4">
    <source>
        <dbReference type="ARBA" id="ARBA00022729"/>
    </source>
</evidence>
<evidence type="ECO:0000256" key="8">
    <source>
        <dbReference type="ARBA" id="ARBA00023180"/>
    </source>
</evidence>
<evidence type="ECO:0000256" key="1">
    <source>
        <dbReference type="ARBA" id="ARBA00004251"/>
    </source>
</evidence>
<dbReference type="AlphaFoldDB" id="A0ABD1K3J0"/>
<keyword evidence="4 9" id="KW-0732">Signal</keyword>
<dbReference type="Proteomes" id="UP001591681">
    <property type="component" value="Unassembled WGS sequence"/>
</dbReference>
<evidence type="ECO:0000256" key="2">
    <source>
        <dbReference type="ARBA" id="ARBA00022475"/>
    </source>
</evidence>
<dbReference type="Gene3D" id="2.60.40.2150">
    <property type="entry name" value="Interleukin-17 receptor A/B, fibronectin-III-like domain 2"/>
    <property type="match status" value="1"/>
</dbReference>
<keyword evidence="3" id="KW-0812">Transmembrane</keyword>
<dbReference type="PANTHER" id="PTHR15583">
    <property type="entry name" value="INTERLEUKIN-17 RECEPTOR"/>
    <property type="match status" value="1"/>
</dbReference>
<comment type="caution">
    <text evidence="11">The sequence shown here is derived from an EMBL/GenBank/DDBJ whole genome shotgun (WGS) entry which is preliminary data.</text>
</comment>
<dbReference type="Pfam" id="PF16556">
    <property type="entry name" value="IL17R_fnIII_D1"/>
    <property type="match status" value="1"/>
</dbReference>
<evidence type="ECO:0000259" key="10">
    <source>
        <dbReference type="PROSITE" id="PS51534"/>
    </source>
</evidence>
<accession>A0ABD1K3J0</accession>
<gene>
    <name evidence="11" type="ORF">ACEWY4_010913</name>
</gene>
<evidence type="ECO:0000256" key="7">
    <source>
        <dbReference type="ARBA" id="ARBA00023170"/>
    </source>
</evidence>
<evidence type="ECO:0000313" key="11">
    <source>
        <dbReference type="EMBL" id="KAL2093601.1"/>
    </source>
</evidence>
<name>A0ABD1K3J0_9TELE</name>
<dbReference type="PROSITE" id="PS51534">
    <property type="entry name" value="SEFIR"/>
    <property type="match status" value="1"/>
</dbReference>
<dbReference type="InterPro" id="IPR013568">
    <property type="entry name" value="SEFIR_dom"/>
</dbReference>
<protein>
    <recommendedName>
        <fullName evidence="10">SEFIR domain-containing protein</fullName>
    </recommendedName>
</protein>
<keyword evidence="12" id="KW-1185">Reference proteome</keyword>
<dbReference type="GO" id="GO:0005886">
    <property type="term" value="C:plasma membrane"/>
    <property type="evidence" value="ECO:0007669"/>
    <property type="project" value="UniProtKB-SubCell"/>
</dbReference>
<keyword evidence="2" id="KW-1003">Cell membrane</keyword>
<comment type="subcellular location">
    <subcellularLocation>
        <location evidence="1">Cell membrane</location>
        <topology evidence="1">Single-pass type I membrane protein</topology>
    </subcellularLocation>
</comment>
<keyword evidence="7" id="KW-0675">Receptor</keyword>
<evidence type="ECO:0000256" key="6">
    <source>
        <dbReference type="ARBA" id="ARBA00023136"/>
    </source>
</evidence>
<dbReference type="InterPro" id="IPR032356">
    <property type="entry name" value="IL17R_A/B_N"/>
</dbReference>
<dbReference type="InterPro" id="IPR038683">
    <property type="entry name" value="IL17RA/B_FnIII-like_1_sf"/>
</dbReference>
<dbReference type="PANTHER" id="PTHR15583:SF13">
    <property type="entry name" value="INTERLEUKIN-17 RECEPTOR A"/>
    <property type="match status" value="1"/>
</dbReference>
<reference evidence="11 12" key="1">
    <citation type="submission" date="2024-09" db="EMBL/GenBank/DDBJ databases">
        <title>A chromosome-level genome assembly of Gray's grenadier anchovy, Coilia grayii.</title>
        <authorList>
            <person name="Fu Z."/>
        </authorList>
    </citation>
    <scope>NUCLEOTIDE SEQUENCE [LARGE SCALE GENOMIC DNA]</scope>
    <source>
        <strain evidence="11">G4</strain>
        <tissue evidence="11">Muscle</tissue>
    </source>
</reference>